<dbReference type="InterPro" id="IPR051822">
    <property type="entry name" value="Glycosyl_Hydrolase_84"/>
</dbReference>
<dbReference type="PROSITE" id="PS52009">
    <property type="entry name" value="GH84"/>
    <property type="match status" value="1"/>
</dbReference>
<dbReference type="InterPro" id="IPR011496">
    <property type="entry name" value="O-GlcNAcase_cat"/>
</dbReference>
<keyword evidence="1 3" id="KW-0378">Hydrolase</keyword>
<gene>
    <name evidence="7" type="ORF">IAG42_07570</name>
</gene>
<evidence type="ECO:0000256" key="2">
    <source>
        <dbReference type="ARBA" id="ARBA00023295"/>
    </source>
</evidence>
<dbReference type="Gene3D" id="3.30.379.10">
    <property type="entry name" value="Chitobiase/beta-hexosaminidase domain 2-like"/>
    <property type="match status" value="1"/>
</dbReference>
<dbReference type="Gene3D" id="1.20.58.460">
    <property type="entry name" value="Hyaluronidase post-catalytic domain-like"/>
    <property type="match status" value="1"/>
</dbReference>
<dbReference type="Pfam" id="PF21774">
    <property type="entry name" value="NagJ_C"/>
    <property type="match status" value="1"/>
</dbReference>
<evidence type="ECO:0000256" key="4">
    <source>
        <dbReference type="SAM" id="MobiDB-lite"/>
    </source>
</evidence>
<dbReference type="InterPro" id="IPR000421">
    <property type="entry name" value="FA58C"/>
</dbReference>
<feature type="domain" description="F5/8 type C" evidence="5">
    <location>
        <begin position="646"/>
        <end position="788"/>
    </location>
</feature>
<sequence length="790" mass="84888">MALLVTGLAAGQLTLGPLATAAPDSRDARAAEQPLPSVAPAPREIAREGGDAEVTGRVAVVADDRTDAAARDRLVRELKAHGADRVDVLAPGSALPHGQLVLRLGPADRPDIARALGDTKAPDAAEGYALRVAVRDDDRQVTLAGTDAAGQFYAVQTLRQLFVRADGVWRIAGARVEDRPAMPLRGTIEGFYGQPWSPAERLDQMDFYGDVKANTYVYAPKDDPYHRDKWRDPYPADKVTELGTLVKRADANHVRFTFAVSPGGSICYSDPADRAALKKKLQAVYDLGVRAFSIPLDDISYTKWNCAGDQTAYGAPGRAAAAKAQVDLLNDVQKNFVATHEGAHPLQMVPTEYGDLTDTAYKQTMRATLDPAVVVMWTGTDVVPPSITNAQADAASQLFGRKVFVWDNYPVNDYGQTSGRLLLGPYDKREAGLSEHLSGIVANPMNQPYASKVAVFGSASFAWNDRAYDADATWKQAMDYLAGGDREAAGALRVFSDLEHLAPTFGPKPWQEQAPQLDARIDQFWTRWKAGERDAAVAGLRTYAQEIAAAPARIRAGSVQAGFVTDAGPWLDATALWGKATVTMLDALAARVDGDEDRARTLLGQARELQEQAAAVKVDPARNTWGKAPVKVADGVLDTFLVQADMVIELWGSADGSENLALKGTATASSVEQNLDRLKAANVNDGSNQTRWASGYADDSWVQIKLAAPTKVAAVTLAWESACATEYRIETSADGVHWTTAATRTPAACGTDVVRLTGGEAASYVRMQGVERNSTWGYSIYEMGVYGTAV</sequence>
<reference evidence="7 8" key="1">
    <citation type="submission" date="2020-09" db="EMBL/GenBank/DDBJ databases">
        <title>A novel species.</title>
        <authorList>
            <person name="Gao J."/>
        </authorList>
    </citation>
    <scope>NUCLEOTIDE SEQUENCE [LARGE SCALE GENOMIC DNA]</scope>
    <source>
        <strain evidence="7 8">CRXT-Y-14</strain>
    </source>
</reference>
<dbReference type="KEGG" id="sxn:IAG42_07570"/>
<name>A0A7H1BIM4_9ACTN</name>
<evidence type="ECO:0000256" key="1">
    <source>
        <dbReference type="ARBA" id="ARBA00022801"/>
    </source>
</evidence>
<dbReference type="Proteomes" id="UP000516428">
    <property type="component" value="Chromosome"/>
</dbReference>
<evidence type="ECO:0000259" key="6">
    <source>
        <dbReference type="PROSITE" id="PS52009"/>
    </source>
</evidence>
<dbReference type="PANTHER" id="PTHR13170:SF16">
    <property type="entry name" value="PROTEIN O-GLCNACASE"/>
    <property type="match status" value="1"/>
</dbReference>
<dbReference type="GO" id="GO:1901135">
    <property type="term" value="P:carbohydrate derivative metabolic process"/>
    <property type="evidence" value="ECO:0007669"/>
    <property type="project" value="UniProtKB-ARBA"/>
</dbReference>
<dbReference type="GO" id="GO:0015929">
    <property type="term" value="F:hexosaminidase activity"/>
    <property type="evidence" value="ECO:0007669"/>
    <property type="project" value="UniProtKB-ARBA"/>
</dbReference>
<dbReference type="SUPFAM" id="SSF49785">
    <property type="entry name" value="Galactose-binding domain-like"/>
    <property type="match status" value="1"/>
</dbReference>
<dbReference type="InterPro" id="IPR049019">
    <property type="entry name" value="NagJ-like_helical"/>
</dbReference>
<keyword evidence="2 3" id="KW-0326">Glycosidase</keyword>
<dbReference type="InterPro" id="IPR017853">
    <property type="entry name" value="GH"/>
</dbReference>
<proteinExistence type="inferred from homology"/>
<evidence type="ECO:0000256" key="3">
    <source>
        <dbReference type="PROSITE-ProRule" id="PRU01353"/>
    </source>
</evidence>
<dbReference type="SUPFAM" id="SSF140657">
    <property type="entry name" value="Hyaluronidase post-catalytic domain-like"/>
    <property type="match status" value="1"/>
</dbReference>
<dbReference type="GO" id="GO:0005975">
    <property type="term" value="P:carbohydrate metabolic process"/>
    <property type="evidence" value="ECO:0007669"/>
    <property type="project" value="UniProtKB-ARBA"/>
</dbReference>
<evidence type="ECO:0000259" key="5">
    <source>
        <dbReference type="PROSITE" id="PS50022"/>
    </source>
</evidence>
<comment type="similarity">
    <text evidence="3">Belongs to the glycosyl hydrolase 84 family.</text>
</comment>
<feature type="domain" description="GH84" evidence="6">
    <location>
        <begin position="183"/>
        <end position="466"/>
    </location>
</feature>
<evidence type="ECO:0000313" key="7">
    <source>
        <dbReference type="EMBL" id="QNS08579.1"/>
    </source>
</evidence>
<keyword evidence="8" id="KW-1185">Reference proteome</keyword>
<organism evidence="7 8">
    <name type="scientific">Streptomyces xanthii</name>
    <dbReference type="NCBI Taxonomy" id="2768069"/>
    <lineage>
        <taxon>Bacteria</taxon>
        <taxon>Bacillati</taxon>
        <taxon>Actinomycetota</taxon>
        <taxon>Actinomycetes</taxon>
        <taxon>Kitasatosporales</taxon>
        <taxon>Streptomycetaceae</taxon>
        <taxon>Streptomyces</taxon>
    </lineage>
</organism>
<dbReference type="Pfam" id="PF07555">
    <property type="entry name" value="NAGidase"/>
    <property type="match status" value="1"/>
</dbReference>
<dbReference type="SUPFAM" id="SSF55545">
    <property type="entry name" value="beta-N-acetylhexosaminidase-like domain"/>
    <property type="match status" value="1"/>
</dbReference>
<feature type="region of interest" description="Disordered" evidence="4">
    <location>
        <begin position="24"/>
        <end position="50"/>
    </location>
</feature>
<dbReference type="InterPro" id="IPR015882">
    <property type="entry name" value="HEX_bac_N"/>
</dbReference>
<dbReference type="EMBL" id="CP061281">
    <property type="protein sequence ID" value="QNS08579.1"/>
    <property type="molecule type" value="Genomic_DNA"/>
</dbReference>
<dbReference type="Pfam" id="PF02838">
    <property type="entry name" value="Glyco_hydro_20b"/>
    <property type="match status" value="1"/>
</dbReference>
<protein>
    <submittedName>
        <fullName evidence="7">Beta-N-acetylglucosaminidase domain-containing protein</fullName>
    </submittedName>
</protein>
<feature type="active site" description="Proton donor" evidence="3">
    <location>
        <position position="298"/>
    </location>
</feature>
<evidence type="ECO:0000313" key="8">
    <source>
        <dbReference type="Proteomes" id="UP000516428"/>
    </source>
</evidence>
<dbReference type="AlphaFoldDB" id="A0A7H1BIM4"/>
<dbReference type="Gene3D" id="2.60.120.260">
    <property type="entry name" value="Galactose-binding domain-like"/>
    <property type="match status" value="1"/>
</dbReference>
<dbReference type="Pfam" id="PF00754">
    <property type="entry name" value="F5_F8_type_C"/>
    <property type="match status" value="1"/>
</dbReference>
<dbReference type="Gene3D" id="3.20.20.80">
    <property type="entry name" value="Glycosidases"/>
    <property type="match status" value="1"/>
</dbReference>
<dbReference type="PROSITE" id="PS50022">
    <property type="entry name" value="FA58C_3"/>
    <property type="match status" value="1"/>
</dbReference>
<dbReference type="SUPFAM" id="SSF51445">
    <property type="entry name" value="(Trans)glycosidases"/>
    <property type="match status" value="1"/>
</dbReference>
<dbReference type="PANTHER" id="PTHR13170">
    <property type="entry name" value="O-GLCNACASE"/>
    <property type="match status" value="1"/>
</dbReference>
<dbReference type="InterPro" id="IPR008979">
    <property type="entry name" value="Galactose-bd-like_sf"/>
</dbReference>
<accession>A0A7H1BIM4</accession>
<dbReference type="InterPro" id="IPR029018">
    <property type="entry name" value="Hex-like_dom2"/>
</dbReference>